<feature type="transmembrane region" description="Helical" evidence="6">
    <location>
        <begin position="168"/>
        <end position="188"/>
    </location>
</feature>
<keyword evidence="2" id="KW-1003">Cell membrane</keyword>
<protein>
    <submittedName>
        <fullName evidence="8">Unannotated protein</fullName>
    </submittedName>
</protein>
<keyword evidence="3 6" id="KW-0812">Transmembrane</keyword>
<evidence type="ECO:0000256" key="4">
    <source>
        <dbReference type="ARBA" id="ARBA00022989"/>
    </source>
</evidence>
<evidence type="ECO:0000256" key="6">
    <source>
        <dbReference type="SAM" id="Phobius"/>
    </source>
</evidence>
<comment type="subcellular location">
    <subcellularLocation>
        <location evidence="1">Cell membrane</location>
        <topology evidence="1">Multi-pass membrane protein</topology>
    </subcellularLocation>
</comment>
<evidence type="ECO:0000256" key="2">
    <source>
        <dbReference type="ARBA" id="ARBA00022475"/>
    </source>
</evidence>
<sequence>MTGSGIAAAGVVSNLLVVASGSATLRRCGMRGRDSGRLLISRAAGGRRRRAIQSSVPGLLRALADGVEAGETVMEAARSVGRSGNGPGSRALRVLANDCERGSSVDRSLRRLTAGPSGDLWAPAAFSISIHQRCGGDLVRSLRAVASAGESAQRTRNDARAATAQARFTANLVCSMPVLALLGLGLVAPGRLSRVCSNPLSIGMLLVAGVLQGTGLLVVRQLASFPLR</sequence>
<accession>A0A6J7D2B3</accession>
<evidence type="ECO:0000256" key="3">
    <source>
        <dbReference type="ARBA" id="ARBA00022692"/>
    </source>
</evidence>
<dbReference type="Pfam" id="PF00482">
    <property type="entry name" value="T2SSF"/>
    <property type="match status" value="1"/>
</dbReference>
<dbReference type="EMBL" id="CAFBLU010000003">
    <property type="protein sequence ID" value="CAB4863064.1"/>
    <property type="molecule type" value="Genomic_DNA"/>
</dbReference>
<gene>
    <name evidence="8" type="ORF">UFOPK3444_00289</name>
</gene>
<feature type="domain" description="Type II secretion system protein GspF" evidence="7">
    <location>
        <begin position="60"/>
        <end position="182"/>
    </location>
</feature>
<organism evidence="8">
    <name type="scientific">freshwater metagenome</name>
    <dbReference type="NCBI Taxonomy" id="449393"/>
    <lineage>
        <taxon>unclassified sequences</taxon>
        <taxon>metagenomes</taxon>
        <taxon>ecological metagenomes</taxon>
    </lineage>
</organism>
<evidence type="ECO:0000256" key="5">
    <source>
        <dbReference type="ARBA" id="ARBA00023136"/>
    </source>
</evidence>
<dbReference type="InterPro" id="IPR018076">
    <property type="entry name" value="T2SS_GspF_dom"/>
</dbReference>
<evidence type="ECO:0000313" key="8">
    <source>
        <dbReference type="EMBL" id="CAB4863064.1"/>
    </source>
</evidence>
<name>A0A6J7D2B3_9ZZZZ</name>
<feature type="transmembrane region" description="Helical" evidence="6">
    <location>
        <begin position="200"/>
        <end position="219"/>
    </location>
</feature>
<dbReference type="AlphaFoldDB" id="A0A6J7D2B3"/>
<keyword evidence="5 6" id="KW-0472">Membrane</keyword>
<keyword evidence="4 6" id="KW-1133">Transmembrane helix</keyword>
<proteinExistence type="predicted"/>
<dbReference type="PANTHER" id="PTHR35007">
    <property type="entry name" value="INTEGRAL MEMBRANE PROTEIN-RELATED"/>
    <property type="match status" value="1"/>
</dbReference>
<evidence type="ECO:0000259" key="7">
    <source>
        <dbReference type="Pfam" id="PF00482"/>
    </source>
</evidence>
<feature type="transmembrane region" description="Helical" evidence="6">
    <location>
        <begin position="6"/>
        <end position="25"/>
    </location>
</feature>
<evidence type="ECO:0000256" key="1">
    <source>
        <dbReference type="ARBA" id="ARBA00004651"/>
    </source>
</evidence>
<dbReference type="GO" id="GO:0005886">
    <property type="term" value="C:plasma membrane"/>
    <property type="evidence" value="ECO:0007669"/>
    <property type="project" value="UniProtKB-SubCell"/>
</dbReference>
<reference evidence="8" key="1">
    <citation type="submission" date="2020-05" db="EMBL/GenBank/DDBJ databases">
        <authorList>
            <person name="Chiriac C."/>
            <person name="Salcher M."/>
            <person name="Ghai R."/>
            <person name="Kavagutti S V."/>
        </authorList>
    </citation>
    <scope>NUCLEOTIDE SEQUENCE</scope>
</reference>
<dbReference type="PANTHER" id="PTHR35007:SF4">
    <property type="entry name" value="CONSERVED TRANSMEMBRANE PROTEIN-RELATED"/>
    <property type="match status" value="1"/>
</dbReference>